<organism evidence="4 5">
    <name type="scientific">Aequorivita vladivostokensis</name>
    <dbReference type="NCBI Taxonomy" id="171194"/>
    <lineage>
        <taxon>Bacteria</taxon>
        <taxon>Pseudomonadati</taxon>
        <taxon>Bacteroidota</taxon>
        <taxon>Flavobacteriia</taxon>
        <taxon>Flavobacteriales</taxon>
        <taxon>Flavobacteriaceae</taxon>
        <taxon>Aequorivita</taxon>
    </lineage>
</organism>
<dbReference type="Gene3D" id="3.40.50.1460">
    <property type="match status" value="1"/>
</dbReference>
<keyword evidence="5" id="KW-1185">Reference proteome</keyword>
<dbReference type="InterPro" id="IPR001769">
    <property type="entry name" value="Gingipain"/>
</dbReference>
<comment type="caution">
    <text evidence="4">The sequence shown here is derived from an EMBL/GenBank/DDBJ whole genome shotgun (WGS) entry which is preliminary data.</text>
</comment>
<sequence>MRKAILLFILIAMPLIGKAQSKSITIDWGGQNPAISSTDGANKTAISAKQKALEALKLQANKERVSYQTHWEDAGFADKGSVRITDVQYGTVSSEELSKINTDLVPGELEYSIGSNRSREKLYTVLKISPIVKTSGGYRKVLSFNVAYRYGPLCADYTPPITNSVLATGQWFKFKVEKTGVHKIDKAFLNSLGMNTDAINPRNLKVYGFGGKSLPLLNSETKFFDLPENAIQVVGEEDGSFDGGDYVLFYGTNTEGYVEENDSNLNPYSNDSYYYITADGAPGKRVRAMVEPTGATEFTINEFDDYQFHEKDEENPTKLGRMWFGNRFDIESEQSFTFEFPNIVAGKPMKLTITSAAASESNTSMAVTVNSTSLDPINFRLLGEGGLLDIDTYYKEIPANSETVQIDLKYNNAGNPSSIAYLDYIAIWAVRKLSGVDSQFNFRYKAATTLAGIGEYQISNASQISQVWDVTDMQFITSKQNEGNASTFSFKQTLGEVREYVAINPNNYFAPVKIAQSAVQNQNLKGTIFKDASGNFQDVDYLIITAPFLIQPALRLATYHKNLQGLNVKVVTTDKIYEEFSSGRQEISAIRNFVRYVYNNASEESKRVKYVGIMGDASIDYKNRLANNNNIVPTFQTVKGISIAQSFMSDDFYGSMGECEGTIGSEGGDIDFLDIAMGRIVVDNVSLANAMVDKIIRYTSETSYGNWRNNFVLISDDADKRSDIDLQFNLDALGDQISVEKPFINVKKIHSDSYQQQASAGGNRYPEVNEAIKNAFDAGAIIIDYFGHGGEDGLSAEYIYTKQMAENFNNSNNLPCMITVTCEFTKFDNPLRITAGELTYQNKNGGAISLVTTTRAIYVDTGVDFNVLLADELFGYGVDVPNTPAEGLRRAKAEIGSDLRRVVFYIGDPAMQLAFPKKSIRLTKLNGVPIGQATDTLKALSKVKFEGEVVNESGALMTNYNGILEAKIFDKNVERQTLGNDGTQRNRTGPVVIMDFITLGEGIFNGQATVANGLFDFEFVVPRDIQIPVGKGRVSLYAKRNNVLEDQAGVNLDLDVGGLNENAPEDNEGPLIKLYMNDESFVSGGITDDSPMLLAKLEDPNGINTASGIGHDIVAILDGDEANPFVLNEFYQADVDDYSKGKTTYKFRDLEDGLHTLTLKAWDVYNNSSTAEIQFIVAGNDKLEITRVLNYPNPFVNYTQFWFNHNRPDETLDVQVQVFTVTGKVVWTKNATLPPSGSFLCRDITWDGRDDFGDRIGKGVYVYKITVRSALTNQRVEKFEKLVIL</sequence>
<dbReference type="Proteomes" id="UP000033497">
    <property type="component" value="Unassembled WGS sequence"/>
</dbReference>
<dbReference type="SUPFAM" id="SSF52129">
    <property type="entry name" value="Caspase-like"/>
    <property type="match status" value="1"/>
</dbReference>
<evidence type="ECO:0000313" key="5">
    <source>
        <dbReference type="Proteomes" id="UP000033497"/>
    </source>
</evidence>
<dbReference type="InterPro" id="IPR029030">
    <property type="entry name" value="Caspase-like_dom_sf"/>
</dbReference>
<evidence type="ECO:0000313" key="4">
    <source>
        <dbReference type="EMBL" id="KJJ37766.1"/>
    </source>
</evidence>
<protein>
    <submittedName>
        <fullName evidence="4">Peptidase C25</fullName>
    </submittedName>
</protein>
<dbReference type="CDD" id="cd02258">
    <property type="entry name" value="Peptidase_C25_N"/>
    <property type="match status" value="1"/>
</dbReference>
<keyword evidence="1 2" id="KW-0732">Signal</keyword>
<dbReference type="InterPro" id="IPR029031">
    <property type="entry name" value="Gingipain_N_sf"/>
</dbReference>
<dbReference type="NCBIfam" id="NF033707">
    <property type="entry name" value="T9SS_sortase"/>
    <property type="match status" value="1"/>
</dbReference>
<evidence type="ECO:0000256" key="2">
    <source>
        <dbReference type="SAM" id="SignalP"/>
    </source>
</evidence>
<evidence type="ECO:0000259" key="3">
    <source>
        <dbReference type="Pfam" id="PF01364"/>
    </source>
</evidence>
<accession>A0ABR5DG74</accession>
<proteinExistence type="predicted"/>
<name>A0ABR5DG74_9FLAO</name>
<feature type="chain" id="PRO_5046465165" evidence="2">
    <location>
        <begin position="20"/>
        <end position="1285"/>
    </location>
</feature>
<dbReference type="EMBL" id="JSVU01000008">
    <property type="protein sequence ID" value="KJJ37766.1"/>
    <property type="molecule type" value="Genomic_DNA"/>
</dbReference>
<evidence type="ECO:0000256" key="1">
    <source>
        <dbReference type="ARBA" id="ARBA00022729"/>
    </source>
</evidence>
<dbReference type="RefSeq" id="WP_045081161.1">
    <property type="nucleotide sequence ID" value="NZ_JSVU01000008.1"/>
</dbReference>
<reference evidence="4 5" key="1">
    <citation type="submission" date="2014-10" db="EMBL/GenBank/DDBJ databases">
        <title>Genome sequencing of Vitellibacter vladivostokensis KMM 3516.</title>
        <authorList>
            <person name="Thevarajoo S."/>
            <person name="Selvaratnam C."/>
            <person name="Goh K.M."/>
            <person name="Chong C.S."/>
        </authorList>
    </citation>
    <scope>NUCLEOTIDE SEQUENCE [LARGE SCALE GENOMIC DNA]</scope>
    <source>
        <strain evidence="4 5">KMM 3516</strain>
    </source>
</reference>
<feature type="domain" description="Gingipain" evidence="3">
    <location>
        <begin position="541"/>
        <end position="913"/>
    </location>
</feature>
<dbReference type="Gene3D" id="2.60.40.4070">
    <property type="match status" value="1"/>
</dbReference>
<dbReference type="Pfam" id="PF01364">
    <property type="entry name" value="Peptidase_C25"/>
    <property type="match status" value="1"/>
</dbReference>
<gene>
    <name evidence="4" type="ORF">MB09_12015</name>
</gene>
<dbReference type="Gene3D" id="3.40.50.10390">
    <property type="entry name" value="Gingipain r, domain 1"/>
    <property type="match status" value="1"/>
</dbReference>
<feature type="signal peptide" evidence="2">
    <location>
        <begin position="1"/>
        <end position="19"/>
    </location>
</feature>